<proteinExistence type="predicted"/>
<dbReference type="HOGENOM" id="CLU_2961054_0_0_1"/>
<dbReference type="InParanoid" id="W4KRY1"/>
<name>W4KRY1_HETIT</name>
<dbReference type="KEGG" id="hir:HETIRDRAFT_407293"/>
<dbReference type="EMBL" id="KI925454">
    <property type="protein sequence ID" value="ETW87811.1"/>
    <property type="molecule type" value="Genomic_DNA"/>
</dbReference>
<dbReference type="RefSeq" id="XP_009541669.1">
    <property type="nucleotide sequence ID" value="XM_009543374.1"/>
</dbReference>
<keyword evidence="2" id="KW-1185">Reference proteome</keyword>
<protein>
    <submittedName>
        <fullName evidence="1">Uncharacterized protein</fullName>
    </submittedName>
</protein>
<organism evidence="1 2">
    <name type="scientific">Heterobasidion irregulare (strain TC 32-1)</name>
    <dbReference type="NCBI Taxonomy" id="747525"/>
    <lineage>
        <taxon>Eukaryota</taxon>
        <taxon>Fungi</taxon>
        <taxon>Dikarya</taxon>
        <taxon>Basidiomycota</taxon>
        <taxon>Agaricomycotina</taxon>
        <taxon>Agaricomycetes</taxon>
        <taxon>Russulales</taxon>
        <taxon>Bondarzewiaceae</taxon>
        <taxon>Heterobasidion</taxon>
        <taxon>Heterobasidion annosum species complex</taxon>
    </lineage>
</organism>
<sequence>MEREKDREMRTERYRDPLGPDRDTLLWSIGNYKHNRSGREQITGIAEQTGIATSNKVYV</sequence>
<accession>W4KRY1</accession>
<gene>
    <name evidence="1" type="ORF">HETIRDRAFT_407293</name>
</gene>
<dbReference type="Proteomes" id="UP000030671">
    <property type="component" value="Unassembled WGS sequence"/>
</dbReference>
<dbReference type="GeneID" id="20672584"/>
<reference evidence="1 2" key="1">
    <citation type="journal article" date="2012" name="New Phytol.">
        <title>Insight into trade-off between wood decay and parasitism from the genome of a fungal forest pathogen.</title>
        <authorList>
            <person name="Olson A."/>
            <person name="Aerts A."/>
            <person name="Asiegbu F."/>
            <person name="Belbahri L."/>
            <person name="Bouzid O."/>
            <person name="Broberg A."/>
            <person name="Canback B."/>
            <person name="Coutinho P.M."/>
            <person name="Cullen D."/>
            <person name="Dalman K."/>
            <person name="Deflorio G."/>
            <person name="van Diepen L.T."/>
            <person name="Dunand C."/>
            <person name="Duplessis S."/>
            <person name="Durling M."/>
            <person name="Gonthier P."/>
            <person name="Grimwood J."/>
            <person name="Fossdal C.G."/>
            <person name="Hansson D."/>
            <person name="Henrissat B."/>
            <person name="Hietala A."/>
            <person name="Himmelstrand K."/>
            <person name="Hoffmeister D."/>
            <person name="Hogberg N."/>
            <person name="James T.Y."/>
            <person name="Karlsson M."/>
            <person name="Kohler A."/>
            <person name="Kues U."/>
            <person name="Lee Y.H."/>
            <person name="Lin Y.C."/>
            <person name="Lind M."/>
            <person name="Lindquist E."/>
            <person name="Lombard V."/>
            <person name="Lucas S."/>
            <person name="Lunden K."/>
            <person name="Morin E."/>
            <person name="Murat C."/>
            <person name="Park J."/>
            <person name="Raffaello T."/>
            <person name="Rouze P."/>
            <person name="Salamov A."/>
            <person name="Schmutz J."/>
            <person name="Solheim H."/>
            <person name="Stahlberg J."/>
            <person name="Velez H."/>
            <person name="de Vries R.P."/>
            <person name="Wiebenga A."/>
            <person name="Woodward S."/>
            <person name="Yakovlev I."/>
            <person name="Garbelotto M."/>
            <person name="Martin F."/>
            <person name="Grigoriev I.V."/>
            <person name="Stenlid J."/>
        </authorList>
    </citation>
    <scope>NUCLEOTIDE SEQUENCE [LARGE SCALE GENOMIC DNA]</scope>
    <source>
        <strain evidence="1 2">TC 32-1</strain>
    </source>
</reference>
<dbReference type="AlphaFoldDB" id="W4KRY1"/>
<evidence type="ECO:0000313" key="2">
    <source>
        <dbReference type="Proteomes" id="UP000030671"/>
    </source>
</evidence>
<evidence type="ECO:0000313" key="1">
    <source>
        <dbReference type="EMBL" id="ETW87811.1"/>
    </source>
</evidence>